<dbReference type="AlphaFoldDB" id="A0A0D2D0R3"/>
<dbReference type="HOGENOM" id="CLU_1547378_0_0_1"/>
<dbReference type="GeneID" id="27344396"/>
<protein>
    <recommendedName>
        <fullName evidence="3">Pyridoxal 5'-phosphate synthase</fullName>
    </recommendedName>
</protein>
<dbReference type="InterPro" id="IPR012349">
    <property type="entry name" value="Split_barrel_FMN-bd"/>
</dbReference>
<dbReference type="Proteomes" id="UP000054466">
    <property type="component" value="Unassembled WGS sequence"/>
</dbReference>
<dbReference type="RefSeq" id="XP_016249600.1">
    <property type="nucleotide sequence ID" value="XM_016392081.1"/>
</dbReference>
<keyword evidence="2" id="KW-1185">Reference proteome</keyword>
<reference evidence="1 2" key="1">
    <citation type="submission" date="2015-01" db="EMBL/GenBank/DDBJ databases">
        <title>The Genome Sequence of Cladophialophora immunda CBS83496.</title>
        <authorList>
            <consortium name="The Broad Institute Genomics Platform"/>
            <person name="Cuomo C."/>
            <person name="de Hoog S."/>
            <person name="Gorbushina A."/>
            <person name="Stielow B."/>
            <person name="Teixiera M."/>
            <person name="Abouelleil A."/>
            <person name="Chapman S.B."/>
            <person name="Priest M."/>
            <person name="Young S.K."/>
            <person name="Wortman J."/>
            <person name="Nusbaum C."/>
            <person name="Birren B."/>
        </authorList>
    </citation>
    <scope>NUCLEOTIDE SEQUENCE [LARGE SCALE GENOMIC DNA]</scope>
    <source>
        <strain evidence="1 2">CBS 83496</strain>
    </source>
</reference>
<dbReference type="STRING" id="569365.A0A0D2D0R3"/>
<organism evidence="1 2">
    <name type="scientific">Cladophialophora immunda</name>
    <dbReference type="NCBI Taxonomy" id="569365"/>
    <lineage>
        <taxon>Eukaryota</taxon>
        <taxon>Fungi</taxon>
        <taxon>Dikarya</taxon>
        <taxon>Ascomycota</taxon>
        <taxon>Pezizomycotina</taxon>
        <taxon>Eurotiomycetes</taxon>
        <taxon>Chaetothyriomycetidae</taxon>
        <taxon>Chaetothyriales</taxon>
        <taxon>Herpotrichiellaceae</taxon>
        <taxon>Cladophialophora</taxon>
    </lineage>
</organism>
<proteinExistence type="predicted"/>
<gene>
    <name evidence="1" type="ORF">PV07_05202</name>
</gene>
<evidence type="ECO:0000313" key="2">
    <source>
        <dbReference type="Proteomes" id="UP000054466"/>
    </source>
</evidence>
<dbReference type="VEuPathDB" id="FungiDB:PV07_05202"/>
<dbReference type="OrthoDB" id="303614at2759"/>
<name>A0A0D2D0R3_9EURO</name>
<dbReference type="Gene3D" id="2.30.110.10">
    <property type="entry name" value="Electron Transport, Fmn-binding Protein, Chain A"/>
    <property type="match status" value="1"/>
</dbReference>
<dbReference type="EMBL" id="KN847042">
    <property type="protein sequence ID" value="KIW29384.1"/>
    <property type="molecule type" value="Genomic_DNA"/>
</dbReference>
<accession>A0A0D2D0R3</accession>
<evidence type="ECO:0000313" key="1">
    <source>
        <dbReference type="EMBL" id="KIW29384.1"/>
    </source>
</evidence>
<sequence length="173" mass="19169">MSNSTTPMRTKLRNLPVLKGSLPDAALESLPDDPHQAFEVWISGAIDVGVPELHAMTVSTVDEAGCPDSRVLILKNVDARGWHFAVKSDKPQRTSEQTHKSPWAFIGPNLAVKFESEDELSAFLARNVPPTFSITRGPREVIRSMSLRSGKCTRSCRVLLNFGRERRIDSTRG</sequence>
<evidence type="ECO:0008006" key="3">
    <source>
        <dbReference type="Google" id="ProtNLM"/>
    </source>
</evidence>
<dbReference type="SUPFAM" id="SSF50475">
    <property type="entry name" value="FMN-binding split barrel"/>
    <property type="match status" value="1"/>
</dbReference>